<dbReference type="Gene3D" id="4.10.410.40">
    <property type="match status" value="1"/>
</dbReference>
<proteinExistence type="predicted"/>
<name>A0A3G2UVR1_SPHYA</name>
<reference evidence="1 2" key="1">
    <citation type="submission" date="2018-10" db="EMBL/GenBank/DDBJ databases">
        <title>Characterization and genome analysis of a novel bacterium Sphingobium yanoikuyae SJTF8 capable of degrading PAHs.</title>
        <authorList>
            <person name="Yin C."/>
            <person name="Xiong W."/>
            <person name="Liang R."/>
        </authorList>
    </citation>
    <scope>NUCLEOTIDE SEQUENCE [LARGE SCALE GENOMIC DNA]</scope>
    <source>
        <strain evidence="1 2">SJTF8</strain>
    </source>
</reference>
<dbReference type="Proteomes" id="UP000280708">
    <property type="component" value="Chromosome"/>
</dbReference>
<evidence type="ECO:0000313" key="2">
    <source>
        <dbReference type="Proteomes" id="UP000280708"/>
    </source>
</evidence>
<evidence type="ECO:0008006" key="3">
    <source>
        <dbReference type="Google" id="ProtNLM"/>
    </source>
</evidence>
<gene>
    <name evidence="1" type="ORF">EBF16_16340</name>
</gene>
<organism evidence="1 2">
    <name type="scientific">Sphingobium yanoikuyae</name>
    <name type="common">Sphingomonas yanoikuyae</name>
    <dbReference type="NCBI Taxonomy" id="13690"/>
    <lineage>
        <taxon>Bacteria</taxon>
        <taxon>Pseudomonadati</taxon>
        <taxon>Pseudomonadota</taxon>
        <taxon>Alphaproteobacteria</taxon>
        <taxon>Sphingomonadales</taxon>
        <taxon>Sphingomonadaceae</taxon>
        <taxon>Sphingobium</taxon>
    </lineage>
</organism>
<evidence type="ECO:0000313" key="1">
    <source>
        <dbReference type="EMBL" id="AYO78318.1"/>
    </source>
</evidence>
<dbReference type="AlphaFoldDB" id="A0A3G2UVR1"/>
<dbReference type="EMBL" id="CP033230">
    <property type="protein sequence ID" value="AYO78318.1"/>
    <property type="molecule type" value="Genomic_DNA"/>
</dbReference>
<protein>
    <recommendedName>
        <fullName evidence="3">Phage tail protein</fullName>
    </recommendedName>
</protein>
<dbReference type="RefSeq" id="WP_122129825.1">
    <property type="nucleotide sequence ID" value="NZ_CP033230.1"/>
</dbReference>
<accession>A0A3G2UVR1</accession>
<sequence>MAETQEASVGYNGEAWLGNPTTLYELNQVKSFPIPGKGQRDQVETTHLKSPNWRREYVSTFHADSDFDVVLNSRPLSTTDTLLDSAAGDDVVRPMKLVIPENGVPVAQVELTVKCINYERGEVTIDGVMEATATFRVVTISAIAAYVAPGG</sequence>